<dbReference type="AlphaFoldDB" id="A0A553N8A9"/>
<dbReference type="STRING" id="6832.A0A553N8A9"/>
<name>A0A553N8A9_TIGCA</name>
<dbReference type="Proteomes" id="UP000318571">
    <property type="component" value="Chromosome 8"/>
</dbReference>
<sequence>MRKSALKALAACHYIPECRDKIFNVIYSKALNSTNNDLVEAGYECMKKFISGFEVDIKLVTELTKPIISNLADYRNLTQNIIARLCFLAELFPKVFNEKLCEQLLQLLKKWLEISIIPPSHPPQKIIEMLCKLILTTERNLLIEPGSILREPLIGYLIKYPSETVEYFTNDITAKDPQNGRFIEFIMKHQGASSKNQPQITPKERADIQLVCIRMVWVMVKHDREWIKDQNPSVDALKRVWNQDAYHDKIPKGDTLHQNTEILLLFQLLRALVGRYIADFQFLKDFLENEVCQVYSTNGNARPSSSLSDCGTWPISIRGEGDSLIGSPPSPDQDNPENVVSTFINSIIDTGIAFWHFGHSPDPLAPILAAFWWTGEPLTFTTPATRARQQAKTTMTYACLVLLSKNCVDPATRYHGHLLLSHINCQVRHPTSGSCSRRSLLKMDTPDPSWSIFCNLVVKHFKVYYPVRHHLIQHIVSSIQRLGFTATATIEQKKLAVDLCEIVINWEKHRVKEESEANADSFQFSHFLLSILRKDQVLTAFKPLQKAISTCMNCPNAKVSEPCIASCPRLMNLFPTEPTSSNVALQT</sequence>
<dbReference type="SUPFAM" id="SSF48371">
    <property type="entry name" value="ARM repeat"/>
    <property type="match status" value="1"/>
</dbReference>
<dbReference type="InterPro" id="IPR046805">
    <property type="entry name" value="Tra1_ring"/>
</dbReference>
<protein>
    <submittedName>
        <fullName evidence="1">Uncharacterized protein</fullName>
    </submittedName>
</protein>
<gene>
    <name evidence="1" type="ORF">TCAL_16280</name>
</gene>
<dbReference type="InterPro" id="IPR016024">
    <property type="entry name" value="ARM-type_fold"/>
</dbReference>
<evidence type="ECO:0000313" key="2">
    <source>
        <dbReference type="Proteomes" id="UP000318571"/>
    </source>
</evidence>
<dbReference type="Pfam" id="PF20206">
    <property type="entry name" value="Tra1_ring"/>
    <property type="match status" value="2"/>
</dbReference>
<accession>A0A553N8A9</accession>
<dbReference type="EMBL" id="VCGU01000459">
    <property type="protein sequence ID" value="TRY61639.1"/>
    <property type="molecule type" value="Genomic_DNA"/>
</dbReference>
<organism evidence="1 2">
    <name type="scientific">Tigriopus californicus</name>
    <name type="common">Marine copepod</name>
    <dbReference type="NCBI Taxonomy" id="6832"/>
    <lineage>
        <taxon>Eukaryota</taxon>
        <taxon>Metazoa</taxon>
        <taxon>Ecdysozoa</taxon>
        <taxon>Arthropoda</taxon>
        <taxon>Crustacea</taxon>
        <taxon>Multicrustacea</taxon>
        <taxon>Hexanauplia</taxon>
        <taxon>Copepoda</taxon>
        <taxon>Harpacticoida</taxon>
        <taxon>Harpacticidae</taxon>
        <taxon>Tigriopus</taxon>
    </lineage>
</organism>
<keyword evidence="2" id="KW-1185">Reference proteome</keyword>
<reference evidence="1 2" key="1">
    <citation type="journal article" date="2018" name="Nat. Ecol. Evol.">
        <title>Genomic signatures of mitonuclear coevolution across populations of Tigriopus californicus.</title>
        <authorList>
            <person name="Barreto F.S."/>
            <person name="Watson E.T."/>
            <person name="Lima T.G."/>
            <person name="Willett C.S."/>
            <person name="Edmands S."/>
            <person name="Li W."/>
            <person name="Burton R.S."/>
        </authorList>
    </citation>
    <scope>NUCLEOTIDE SEQUENCE [LARGE SCALE GENOMIC DNA]</scope>
    <source>
        <strain evidence="1 2">San Diego</strain>
    </source>
</reference>
<proteinExistence type="predicted"/>
<comment type="caution">
    <text evidence="1">The sequence shown here is derived from an EMBL/GenBank/DDBJ whole genome shotgun (WGS) entry which is preliminary data.</text>
</comment>
<evidence type="ECO:0000313" key="1">
    <source>
        <dbReference type="EMBL" id="TRY61639.1"/>
    </source>
</evidence>